<gene>
    <name evidence="1" type="ordered locus">RB4308</name>
</gene>
<dbReference type="InParanoid" id="Q7UST4"/>
<dbReference type="Proteomes" id="UP000001025">
    <property type="component" value="Chromosome"/>
</dbReference>
<organism evidence="1 2">
    <name type="scientific">Rhodopirellula baltica (strain DSM 10527 / NCIMB 13988 / SH1)</name>
    <dbReference type="NCBI Taxonomy" id="243090"/>
    <lineage>
        <taxon>Bacteria</taxon>
        <taxon>Pseudomonadati</taxon>
        <taxon>Planctomycetota</taxon>
        <taxon>Planctomycetia</taxon>
        <taxon>Pirellulales</taxon>
        <taxon>Pirellulaceae</taxon>
        <taxon>Rhodopirellula</taxon>
    </lineage>
</organism>
<accession>Q7UST4</accession>
<protein>
    <submittedName>
        <fullName evidence="1">Uncharacterized protein</fullName>
    </submittedName>
</protein>
<keyword evidence="2" id="KW-1185">Reference proteome</keyword>
<evidence type="ECO:0000313" key="1">
    <source>
        <dbReference type="EMBL" id="CAD73710.1"/>
    </source>
</evidence>
<name>Q7UST4_RHOBA</name>
<dbReference type="EMBL" id="BX294140">
    <property type="protein sequence ID" value="CAD73710.1"/>
    <property type="molecule type" value="Genomic_DNA"/>
</dbReference>
<proteinExistence type="predicted"/>
<dbReference type="KEGG" id="rba:RB4308"/>
<reference evidence="1 2" key="1">
    <citation type="journal article" date="2003" name="Proc. Natl. Acad. Sci. U.S.A.">
        <title>Complete genome sequence of the marine planctomycete Pirellula sp. strain 1.</title>
        <authorList>
            <person name="Gloeckner F.O."/>
            <person name="Kube M."/>
            <person name="Bauer M."/>
            <person name="Teeling H."/>
            <person name="Lombardot T."/>
            <person name="Ludwig W."/>
            <person name="Gade D."/>
            <person name="Beck A."/>
            <person name="Borzym K."/>
            <person name="Heitmann K."/>
            <person name="Rabus R."/>
            <person name="Schlesner H."/>
            <person name="Amann R."/>
            <person name="Reinhardt R."/>
        </authorList>
    </citation>
    <scope>NUCLEOTIDE SEQUENCE [LARGE SCALE GENOMIC DNA]</scope>
    <source>
        <strain evidence="2">DSM 10527 / NCIMB 13988 / SH1</strain>
    </source>
</reference>
<dbReference type="STRING" id="243090.RB4308"/>
<dbReference type="AlphaFoldDB" id="Q7UST4"/>
<dbReference type="EnsemblBacteria" id="CAD73710">
    <property type="protein sequence ID" value="CAD73710"/>
    <property type="gene ID" value="RB4308"/>
</dbReference>
<dbReference type="HOGENOM" id="CLU_2603650_0_0_0"/>
<dbReference type="AntiFam" id="ANF00256">
    <property type="entry name" value="Protein of unknown function (DUF1586)"/>
</dbReference>
<sequence>MRLNRMLLRPFVELRRHRFGVGNHRLEAYRAVDLMSRTALAAVSQTPTGANAEWHLLCAKFLTNCTLGTWFAHRGFFSQ</sequence>
<evidence type="ECO:0000313" key="2">
    <source>
        <dbReference type="Proteomes" id="UP000001025"/>
    </source>
</evidence>